<evidence type="ECO:0000256" key="1">
    <source>
        <dbReference type="SAM" id="Coils"/>
    </source>
</evidence>
<feature type="coiled-coil region" evidence="1">
    <location>
        <begin position="39"/>
        <end position="73"/>
    </location>
</feature>
<dbReference type="Gene3D" id="1.20.58.430">
    <property type="entry name" value="Type IV secretion system, VirB5-domain"/>
    <property type="match status" value="1"/>
</dbReference>
<comment type="caution">
    <text evidence="3">The sequence shown here is derived from an EMBL/GenBank/DDBJ whole genome shotgun (WGS) entry which is preliminary data.</text>
</comment>
<feature type="chain" id="PRO_5003611785" evidence="2">
    <location>
        <begin position="24"/>
        <end position="263"/>
    </location>
</feature>
<keyword evidence="4" id="KW-1185">Reference proteome</keyword>
<dbReference type="Proteomes" id="UP000004169">
    <property type="component" value="Unassembled WGS sequence"/>
</dbReference>
<sequence length="263" mass="28017">MGRAMARASVKAALLVSAALVLAAPAAQGAMAVFDGSMVGKAIEQIKAMQEQIKNQLAQLSELKQQVGFLNEISGLMDEVSNAIGSITHITLPIPNLDKIKGQIKSDARCLMPDGAGWGIKFTDLNFGSICDTSTKYLDALFLDDKQMKDKPFTEQAAARNRIDTRRTALLADTSTRALAQADVQMKQAEELNATADSLQSALGNASTVQDRLHVLAQTEIAQTRALAAQTQILAQMLKLHSAAAIKAGIAPDSVKDVTEAKE</sequence>
<proteinExistence type="predicted"/>
<evidence type="ECO:0000313" key="4">
    <source>
        <dbReference type="Proteomes" id="UP000004169"/>
    </source>
</evidence>
<dbReference type="InterPro" id="IPR023220">
    <property type="entry name" value="T4SS_VirB5-domain"/>
</dbReference>
<protein>
    <submittedName>
        <fullName evidence="3">Secreted protein</fullName>
    </submittedName>
</protein>
<organism evidence="3 4">
    <name type="scientific">Magnetospirillum molischianum DSM 120</name>
    <dbReference type="NCBI Taxonomy" id="1150626"/>
    <lineage>
        <taxon>Bacteria</taxon>
        <taxon>Pseudomonadati</taxon>
        <taxon>Pseudomonadota</taxon>
        <taxon>Alphaproteobacteria</taxon>
        <taxon>Rhodospirillales</taxon>
        <taxon>Rhodospirillaceae</taxon>
        <taxon>Magnetospirillum</taxon>
    </lineage>
</organism>
<dbReference type="AlphaFoldDB" id="H8FVV7"/>
<feature type="signal peptide" evidence="2">
    <location>
        <begin position="1"/>
        <end position="23"/>
    </location>
</feature>
<evidence type="ECO:0000313" key="3">
    <source>
        <dbReference type="EMBL" id="CCG42495.1"/>
    </source>
</evidence>
<dbReference type="eggNOG" id="ENOG5032RKQ">
    <property type="taxonomic scope" value="Bacteria"/>
</dbReference>
<accession>H8FVV7</accession>
<dbReference type="EMBL" id="CAHP01000034">
    <property type="protein sequence ID" value="CCG42495.1"/>
    <property type="molecule type" value="Genomic_DNA"/>
</dbReference>
<dbReference type="STRING" id="1150626.PHAMO_40056"/>
<gene>
    <name evidence="3" type="ORF">PHAMO_40056</name>
</gene>
<name>H8FVV7_MAGML</name>
<keyword evidence="2" id="KW-0732">Signal</keyword>
<feature type="coiled-coil region" evidence="1">
    <location>
        <begin position="172"/>
        <end position="202"/>
    </location>
</feature>
<evidence type="ECO:0000256" key="2">
    <source>
        <dbReference type="SAM" id="SignalP"/>
    </source>
</evidence>
<reference evidence="3 4" key="1">
    <citation type="journal article" date="2012" name="J. Bacteriol.">
        <title>Draft Genome Sequence of the Purple Photosynthetic Bacterium Phaeospirillum molischianum DSM120, a Particularly Versatile Bacterium.</title>
        <authorList>
            <person name="Duquesne K."/>
            <person name="Prima V."/>
            <person name="Ji B."/>
            <person name="Rouy Z."/>
            <person name="Medigue C."/>
            <person name="Talla E."/>
            <person name="Sturgis J.N."/>
        </authorList>
    </citation>
    <scope>NUCLEOTIDE SEQUENCE [LARGE SCALE GENOMIC DNA]</scope>
    <source>
        <strain evidence="4">DSM120</strain>
    </source>
</reference>
<keyword evidence="1" id="KW-0175">Coiled coil</keyword>